<feature type="domain" description="ESF1 RRM" evidence="7">
    <location>
        <begin position="390"/>
        <end position="469"/>
    </location>
</feature>
<feature type="compositionally biased region" description="Acidic residues" evidence="5">
    <location>
        <begin position="360"/>
        <end position="383"/>
    </location>
</feature>
<reference evidence="8 9" key="1">
    <citation type="journal article" date="2024" name="Nat. Commun.">
        <title>Phylogenomics reveals the evolutionary origins of lichenization in chlorophyte algae.</title>
        <authorList>
            <person name="Puginier C."/>
            <person name="Libourel C."/>
            <person name="Otte J."/>
            <person name="Skaloud P."/>
            <person name="Haon M."/>
            <person name="Grisel S."/>
            <person name="Petersen M."/>
            <person name="Berrin J.G."/>
            <person name="Delaux P.M."/>
            <person name="Dal Grande F."/>
            <person name="Keller J."/>
        </authorList>
    </citation>
    <scope>NUCLEOTIDE SEQUENCE [LARGE SCALE GENOMIC DNA]</scope>
    <source>
        <strain evidence="8 9">SAG 2043</strain>
    </source>
</reference>
<feature type="region of interest" description="Disordered" evidence="5">
    <location>
        <begin position="523"/>
        <end position="749"/>
    </location>
</feature>
<dbReference type="InterPro" id="IPR012580">
    <property type="entry name" value="NUC153"/>
</dbReference>
<accession>A0AAW1R5L2</accession>
<feature type="compositionally biased region" description="Acidic residues" evidence="5">
    <location>
        <begin position="667"/>
        <end position="679"/>
    </location>
</feature>
<feature type="compositionally biased region" description="Low complexity" evidence="5">
    <location>
        <begin position="680"/>
        <end position="689"/>
    </location>
</feature>
<keyword evidence="4" id="KW-0539">Nucleus</keyword>
<dbReference type="Pfam" id="PF08159">
    <property type="entry name" value="NUC153"/>
    <property type="match status" value="1"/>
</dbReference>
<evidence type="ECO:0000259" key="6">
    <source>
        <dbReference type="Pfam" id="PF08159"/>
    </source>
</evidence>
<dbReference type="GO" id="GO:0005730">
    <property type="term" value="C:nucleolus"/>
    <property type="evidence" value="ECO:0007669"/>
    <property type="project" value="UniProtKB-SubCell"/>
</dbReference>
<feature type="region of interest" description="Disordered" evidence="5">
    <location>
        <begin position="341"/>
        <end position="403"/>
    </location>
</feature>
<dbReference type="GO" id="GO:0003723">
    <property type="term" value="F:RNA binding"/>
    <property type="evidence" value="ECO:0007669"/>
    <property type="project" value="TreeGrafter"/>
</dbReference>
<feature type="compositionally biased region" description="Low complexity" evidence="5">
    <location>
        <begin position="712"/>
        <end position="731"/>
    </location>
</feature>
<proteinExistence type="inferred from homology"/>
<name>A0AAW1R5L2_9CHLO</name>
<feature type="compositionally biased region" description="Basic residues" evidence="5">
    <location>
        <begin position="795"/>
        <end position="806"/>
    </location>
</feature>
<dbReference type="AlphaFoldDB" id="A0AAW1R5L2"/>
<evidence type="ECO:0008006" key="10">
    <source>
        <dbReference type="Google" id="ProtNLM"/>
    </source>
</evidence>
<comment type="subcellular location">
    <subcellularLocation>
        <location evidence="1">Nucleus</location>
        <location evidence="1">Nucleolus</location>
    </subcellularLocation>
</comment>
<dbReference type="EMBL" id="JALJOR010000001">
    <property type="protein sequence ID" value="KAK9828879.1"/>
    <property type="molecule type" value="Genomic_DNA"/>
</dbReference>
<feature type="domain" description="ESF1 RRM" evidence="7">
    <location>
        <begin position="277"/>
        <end position="361"/>
    </location>
</feature>
<keyword evidence="3" id="KW-0175">Coiled coil</keyword>
<feature type="domain" description="NUC153" evidence="6">
    <location>
        <begin position="830"/>
        <end position="854"/>
    </location>
</feature>
<evidence type="ECO:0000313" key="8">
    <source>
        <dbReference type="EMBL" id="KAK9828879.1"/>
    </source>
</evidence>
<feature type="compositionally biased region" description="Polar residues" evidence="5">
    <location>
        <begin position="918"/>
        <end position="927"/>
    </location>
</feature>
<feature type="compositionally biased region" description="Basic and acidic residues" evidence="5">
    <location>
        <begin position="72"/>
        <end position="111"/>
    </location>
</feature>
<evidence type="ECO:0000256" key="4">
    <source>
        <dbReference type="ARBA" id="ARBA00023242"/>
    </source>
</evidence>
<feature type="compositionally biased region" description="Basic and acidic residues" evidence="5">
    <location>
        <begin position="542"/>
        <end position="552"/>
    </location>
</feature>
<evidence type="ECO:0000256" key="5">
    <source>
        <dbReference type="SAM" id="MobiDB-lite"/>
    </source>
</evidence>
<feature type="region of interest" description="Disordered" evidence="5">
    <location>
        <begin position="57"/>
        <end position="271"/>
    </location>
</feature>
<dbReference type="Proteomes" id="UP001489004">
    <property type="component" value="Unassembled WGS sequence"/>
</dbReference>
<dbReference type="InterPro" id="IPR039754">
    <property type="entry name" value="Esf1"/>
</dbReference>
<feature type="region of interest" description="Disordered" evidence="5">
    <location>
        <begin position="843"/>
        <end position="935"/>
    </location>
</feature>
<feature type="compositionally biased region" description="Low complexity" evidence="5">
    <location>
        <begin position="857"/>
        <end position="868"/>
    </location>
</feature>
<dbReference type="Pfam" id="PF25121">
    <property type="entry name" value="RRM_ESF1"/>
    <property type="match status" value="2"/>
</dbReference>
<feature type="compositionally biased region" description="Acidic residues" evidence="5">
    <location>
        <begin position="195"/>
        <end position="210"/>
    </location>
</feature>
<feature type="compositionally biased region" description="Acidic residues" evidence="5">
    <location>
        <begin position="227"/>
        <end position="245"/>
    </location>
</feature>
<dbReference type="PANTHER" id="PTHR12202:SF0">
    <property type="entry name" value="ESF1 HOMOLOG"/>
    <property type="match status" value="1"/>
</dbReference>
<dbReference type="InterPro" id="IPR056750">
    <property type="entry name" value="RRM_ESF1"/>
</dbReference>
<evidence type="ECO:0000256" key="3">
    <source>
        <dbReference type="ARBA" id="ARBA00023054"/>
    </source>
</evidence>
<protein>
    <recommendedName>
        <fullName evidence="10">NUC153 domain-containing protein</fullName>
    </recommendedName>
</protein>
<feature type="region of interest" description="Disordered" evidence="5">
    <location>
        <begin position="783"/>
        <end position="823"/>
    </location>
</feature>
<sequence>MGKADGSGAKGKGAIVTDARFAAVHTDPRFQRFPKAKQKVEIDERFAGMFNDPSFQVRSSVDKRGRKVGKAKKNEDMRKFYRLRDEDDWKRDAEDRPSDGVERQAADHRVEAVPVGKKHAKALQPARDNKAKAAKLKQPKAQASALVHARPLDGASEDAQTSSDEDEQPQAAEQVLRGPEAANGGAVPAAREPGSDEEDGDESEDDEEDEAAKRWARLRGFGRPEESSSEDEDVEDDWSGDDDMGPETSTGTEQLQEWGVGALAANPDEKIPTTDETRRLAIVDLDWERIRAVDILAVLRSFLGKHHAIECVTVYPSDYGLERMKQEAVLGPQGIYSKKKRDAAKKAKRAKQAPAQESGSDQEEDDSDAADSDSGADEDDGASEEAPPGKAAEADSDSGDEVNQKKLQLYERSKLRYYYAVVECNTVAAAAHLYSECDGMEFERSACKLDLRFVPEEQSFEGRAVRDTAAQLPDGYEAPVFMTAALQHTNVKLTWDAEDETRKKALTRRLTEDQIREEDFKAYLGSEDDADEEEAEGEETGEALRERYRKLLLEGGGGGETKGVHDRTVSKAWGRAGEEDGDSAEASSSGSEGEAGGAARVASKERGMEMEVTFTPGLEGLGERLAAKQRDKAERKGETVWEAYLRRRREKKKAALAMGRHNVHSSDEDDDSDGVDSGEEAAAAPGDDAFFQHENDPFADPFFQDKEGGPAAGAEPGPGKAKTGKAKAGTGVDADRKQQRAERRAAAEVEKRKQAELELLMLDEAALNGAGKPGVSSVARAAAVAAPPAALSRKERLKQKKAKRKAERQQSSDDEDLGAADHAFEVNLEDPRFQSLFSSHHFALDPTHPDFKRSEGAAAVLAASAQRRQQQDGNKRANNGVPATSQADKPAAAGGGKSREALQLNAMVMALKRKTAPSPGQQTSSKPSKAKKRKV</sequence>
<gene>
    <name evidence="8" type="ORF">WJX72_002532</name>
</gene>
<feature type="compositionally biased region" description="Basic and acidic residues" evidence="5">
    <location>
        <begin position="733"/>
        <end position="749"/>
    </location>
</feature>
<evidence type="ECO:0000256" key="2">
    <source>
        <dbReference type="ARBA" id="ARBA00009087"/>
    </source>
</evidence>
<dbReference type="PANTHER" id="PTHR12202">
    <property type="entry name" value="ESF1 HOMOLOG"/>
    <property type="match status" value="1"/>
</dbReference>
<feature type="compositionally biased region" description="Acidic residues" evidence="5">
    <location>
        <begin position="526"/>
        <end position="541"/>
    </location>
</feature>
<keyword evidence="9" id="KW-1185">Reference proteome</keyword>
<organism evidence="8 9">
    <name type="scientific">[Myrmecia] bisecta</name>
    <dbReference type="NCBI Taxonomy" id="41462"/>
    <lineage>
        <taxon>Eukaryota</taxon>
        <taxon>Viridiplantae</taxon>
        <taxon>Chlorophyta</taxon>
        <taxon>core chlorophytes</taxon>
        <taxon>Trebouxiophyceae</taxon>
        <taxon>Trebouxiales</taxon>
        <taxon>Trebouxiaceae</taxon>
        <taxon>Myrmecia</taxon>
    </lineage>
</organism>
<evidence type="ECO:0000256" key="1">
    <source>
        <dbReference type="ARBA" id="ARBA00004604"/>
    </source>
</evidence>
<feature type="compositionally biased region" description="Basic and acidic residues" evidence="5">
    <location>
        <begin position="621"/>
        <end position="639"/>
    </location>
</feature>
<comment type="caution">
    <text evidence="8">The sequence shown here is derived from an EMBL/GenBank/DDBJ whole genome shotgun (WGS) entry which is preliminary data.</text>
</comment>
<feature type="compositionally biased region" description="Basic residues" evidence="5">
    <location>
        <begin position="341"/>
        <end position="351"/>
    </location>
</feature>
<comment type="similarity">
    <text evidence="2">Belongs to the ESF1 family.</text>
</comment>
<dbReference type="GO" id="GO:0006364">
    <property type="term" value="P:rRNA processing"/>
    <property type="evidence" value="ECO:0007669"/>
    <property type="project" value="InterPro"/>
</dbReference>
<evidence type="ECO:0000313" key="9">
    <source>
        <dbReference type="Proteomes" id="UP001489004"/>
    </source>
</evidence>
<evidence type="ECO:0000259" key="7">
    <source>
        <dbReference type="Pfam" id="PF25121"/>
    </source>
</evidence>